<dbReference type="RefSeq" id="WP_368374413.1">
    <property type="nucleotide sequence ID" value="NZ_JBFRYB010000001.1"/>
</dbReference>
<reference evidence="14 15" key="1">
    <citation type="journal article" date="2011" name="Int. J. Syst. Evol. Microbiol.">
        <title>Zhongshania antarctica gen. nov., sp. nov. and Zhongshania guokunii sp. nov., gammaproteobacteria respectively isolated from coastal attached (fast) ice and surface seawater of the Antarctic.</title>
        <authorList>
            <person name="Li H.J."/>
            <person name="Zhang X.Y."/>
            <person name="Chen C.X."/>
            <person name="Zhang Y.J."/>
            <person name="Gao Z.M."/>
            <person name="Yu Y."/>
            <person name="Chen X.L."/>
            <person name="Chen B."/>
            <person name="Zhang Y.Z."/>
        </authorList>
    </citation>
    <scope>NUCLEOTIDE SEQUENCE [LARGE SCALE GENOMIC DNA]</scope>
    <source>
        <strain evidence="14 15">R06B22</strain>
    </source>
</reference>
<feature type="binding site" evidence="12">
    <location>
        <position position="69"/>
    </location>
    <ligand>
        <name>GTP</name>
        <dbReference type="ChEBI" id="CHEBI:37565"/>
    </ligand>
</feature>
<evidence type="ECO:0000313" key="15">
    <source>
        <dbReference type="Proteomes" id="UP001557484"/>
    </source>
</evidence>
<feature type="binding site" evidence="12">
    <location>
        <position position="34"/>
    </location>
    <ligand>
        <name>[4Fe-4S] cluster</name>
        <dbReference type="ChEBI" id="CHEBI:49883"/>
        <label>1</label>
        <note>4Fe-4S-S-AdoMet</note>
    </ligand>
</feature>
<keyword evidence="8 12" id="KW-0342">GTP-binding</keyword>
<dbReference type="SFLD" id="SFLDG01383">
    <property type="entry name" value="cyclic_pyranopterin_phosphate"/>
    <property type="match status" value="1"/>
</dbReference>
<feature type="binding site" evidence="12">
    <location>
        <position position="33"/>
    </location>
    <ligand>
        <name>S-adenosyl-L-methionine</name>
        <dbReference type="ChEBI" id="CHEBI:59789"/>
    </ligand>
</feature>
<dbReference type="HAMAP" id="MF_01225_B">
    <property type="entry name" value="MoaA_B"/>
    <property type="match status" value="1"/>
</dbReference>
<dbReference type="InterPro" id="IPR000385">
    <property type="entry name" value="MoaA_NifB_PqqE_Fe-S-bd_CS"/>
</dbReference>
<dbReference type="SUPFAM" id="SSF102114">
    <property type="entry name" value="Radical SAM enzymes"/>
    <property type="match status" value="1"/>
</dbReference>
<comment type="caution">
    <text evidence="14">The sequence shown here is derived from an EMBL/GenBank/DDBJ whole genome shotgun (WGS) entry which is preliminary data.</text>
</comment>
<keyword evidence="2 12" id="KW-0004">4Fe-4S</keyword>
<dbReference type="PROSITE" id="PS01305">
    <property type="entry name" value="MOAA_NIFB_PQQE"/>
    <property type="match status" value="1"/>
</dbReference>
<feature type="binding site" evidence="12">
    <location>
        <position position="100"/>
    </location>
    <ligand>
        <name>GTP</name>
        <dbReference type="ChEBI" id="CHEBI:37565"/>
    </ligand>
</feature>
<dbReference type="InterPro" id="IPR007197">
    <property type="entry name" value="rSAM"/>
</dbReference>
<feature type="binding site" evidence="12">
    <location>
        <position position="27"/>
    </location>
    <ligand>
        <name>[4Fe-4S] cluster</name>
        <dbReference type="ChEBI" id="CHEBI:49883"/>
        <label>1</label>
        <note>4Fe-4S-S-AdoMet</note>
    </ligand>
</feature>
<evidence type="ECO:0000256" key="11">
    <source>
        <dbReference type="ARBA" id="ARBA00048697"/>
    </source>
</evidence>
<evidence type="ECO:0000313" key="14">
    <source>
        <dbReference type="EMBL" id="MEX1664289.1"/>
    </source>
</evidence>
<dbReference type="Pfam" id="PF06463">
    <property type="entry name" value="Mob_synth_C"/>
    <property type="match status" value="1"/>
</dbReference>
<sequence length="333" mass="37623">MINTDAPLQDRFGRGVEYLRLSVTDRCDFRCVYCMAEDMTFLPRNQILSLEQLYDIASSFVQLGVKKIRLTGGEPMVRNNVMSLIERLGKIEQLEQLHLTTNGAQLDKFAAPLKAAGLTGMNISLDSLQPARFKELTRFGDLNKVLTGIDAARDAGFDRLKLNAVILKGRNDDEILDLIDFIRDKHIDISFIEEMPLGNISEHDRALSFISSEQIRSQIEARYALTPTTENTGGPSRYYRMADSTSRIGFISPHSNNFCHLCNRVRLTVEGRLLLCLGNEHSVSLKELIDRYPGDEEKLQQAIIKAMDLKPESHHFSLDDEPQIVRFMNTTGG</sequence>
<keyword evidence="10 12" id="KW-0456">Lyase</keyword>
<feature type="binding site" evidence="12">
    <location>
        <position position="31"/>
    </location>
    <ligand>
        <name>[4Fe-4S] cluster</name>
        <dbReference type="ChEBI" id="CHEBI:49883"/>
        <label>1</label>
        <note>4Fe-4S-S-AdoMet</note>
    </ligand>
</feature>
<evidence type="ECO:0000256" key="7">
    <source>
        <dbReference type="ARBA" id="ARBA00023014"/>
    </source>
</evidence>
<comment type="subunit">
    <text evidence="12">Monomer and homodimer.</text>
</comment>
<feature type="binding site" evidence="12">
    <location>
        <position position="276"/>
    </location>
    <ligand>
        <name>[4Fe-4S] cluster</name>
        <dbReference type="ChEBI" id="CHEBI:49883"/>
        <label>2</label>
        <note>4Fe-4S-substrate</note>
    </ligand>
</feature>
<keyword evidence="5 12" id="KW-0547">Nucleotide-binding</keyword>
<keyword evidence="4 12" id="KW-0479">Metal-binding</keyword>
<name>A0ABV3TT13_9GAMM</name>
<dbReference type="InterPro" id="IPR013483">
    <property type="entry name" value="MoaA"/>
</dbReference>
<dbReference type="InterPro" id="IPR040064">
    <property type="entry name" value="MoaA-like"/>
</dbReference>
<organism evidence="14 15">
    <name type="scientific">Zhongshania arctica</name>
    <dbReference type="NCBI Taxonomy" id="3238302"/>
    <lineage>
        <taxon>Bacteria</taxon>
        <taxon>Pseudomonadati</taxon>
        <taxon>Pseudomonadota</taxon>
        <taxon>Gammaproteobacteria</taxon>
        <taxon>Cellvibrionales</taxon>
        <taxon>Spongiibacteraceae</taxon>
        <taxon>Zhongshania</taxon>
    </lineage>
</organism>
<feature type="binding site" evidence="12">
    <location>
        <begin position="264"/>
        <end position="266"/>
    </location>
    <ligand>
        <name>GTP</name>
        <dbReference type="ChEBI" id="CHEBI:37565"/>
    </ligand>
</feature>
<evidence type="ECO:0000259" key="13">
    <source>
        <dbReference type="PROSITE" id="PS51918"/>
    </source>
</evidence>
<feature type="binding site" evidence="12">
    <location>
        <position position="259"/>
    </location>
    <ligand>
        <name>[4Fe-4S] cluster</name>
        <dbReference type="ChEBI" id="CHEBI:49883"/>
        <label>2</label>
        <note>4Fe-4S-substrate</note>
    </ligand>
</feature>
<dbReference type="Proteomes" id="UP001557484">
    <property type="component" value="Unassembled WGS sequence"/>
</dbReference>
<dbReference type="SFLD" id="SFLDG01067">
    <property type="entry name" value="SPASM/twitch_domain_containing"/>
    <property type="match status" value="1"/>
</dbReference>
<dbReference type="Gene3D" id="3.20.20.70">
    <property type="entry name" value="Aldolase class I"/>
    <property type="match status" value="1"/>
</dbReference>
<dbReference type="CDD" id="cd21117">
    <property type="entry name" value="Twitch_MoaA"/>
    <property type="match status" value="1"/>
</dbReference>
<dbReference type="InterPro" id="IPR010505">
    <property type="entry name" value="MoaA_twitch"/>
</dbReference>
<keyword evidence="9 12" id="KW-0501">Molybdenum cofactor biosynthesis</keyword>
<comment type="pathway">
    <text evidence="12">Cofactor biosynthesis; molybdopterin biosynthesis.</text>
</comment>
<evidence type="ECO:0000256" key="10">
    <source>
        <dbReference type="ARBA" id="ARBA00023239"/>
    </source>
</evidence>
<dbReference type="EC" id="4.1.99.22" evidence="1 12"/>
<dbReference type="InterPro" id="IPR058240">
    <property type="entry name" value="rSAM_sf"/>
</dbReference>
<dbReference type="GO" id="GO:0061798">
    <property type="term" value="F:GTP 3',8'-cyclase activity"/>
    <property type="evidence" value="ECO:0007669"/>
    <property type="project" value="UniProtKB-EC"/>
</dbReference>
<keyword evidence="3 12" id="KW-0949">S-adenosyl-L-methionine</keyword>
<keyword evidence="6 12" id="KW-0408">Iron</keyword>
<feature type="binding site" evidence="12">
    <location>
        <position position="124"/>
    </location>
    <ligand>
        <name>S-adenosyl-L-methionine</name>
        <dbReference type="ChEBI" id="CHEBI:59789"/>
    </ligand>
</feature>
<dbReference type="SMART" id="SM00729">
    <property type="entry name" value="Elp3"/>
    <property type="match status" value="1"/>
</dbReference>
<comment type="function">
    <text evidence="12">Catalyzes the cyclization of GTP to (8S)-3',8-cyclo-7,8-dihydroguanosine 5'-triphosphate.</text>
</comment>
<comment type="cofactor">
    <cofactor evidence="12">
        <name>[4Fe-4S] cluster</name>
        <dbReference type="ChEBI" id="CHEBI:49883"/>
    </cofactor>
    <text evidence="12">Binds 2 [4Fe-4S] clusters. Binds 1 [4Fe-4S] cluster coordinated with 3 cysteines and an exchangeable S-adenosyl-L-methionine and 1 [4Fe-4S] cluster coordinated with 3 cysteines and the GTP-derived substrate.</text>
</comment>
<dbReference type="EMBL" id="JBFRYB010000001">
    <property type="protein sequence ID" value="MEX1664289.1"/>
    <property type="molecule type" value="Genomic_DNA"/>
</dbReference>
<dbReference type="SFLD" id="SFLDS00029">
    <property type="entry name" value="Radical_SAM"/>
    <property type="match status" value="1"/>
</dbReference>
<keyword evidence="7 12" id="KW-0411">Iron-sulfur</keyword>
<evidence type="ECO:0000256" key="8">
    <source>
        <dbReference type="ARBA" id="ARBA00023134"/>
    </source>
</evidence>
<feature type="binding site" evidence="12">
    <location>
        <position position="20"/>
    </location>
    <ligand>
        <name>GTP</name>
        <dbReference type="ChEBI" id="CHEBI:37565"/>
    </ligand>
</feature>
<dbReference type="PROSITE" id="PS51918">
    <property type="entry name" value="RADICAL_SAM"/>
    <property type="match status" value="1"/>
</dbReference>
<feature type="binding site" evidence="12">
    <location>
        <position position="73"/>
    </location>
    <ligand>
        <name>S-adenosyl-L-methionine</name>
        <dbReference type="ChEBI" id="CHEBI:59789"/>
    </ligand>
</feature>
<dbReference type="Pfam" id="PF04055">
    <property type="entry name" value="Radical_SAM"/>
    <property type="match status" value="1"/>
</dbReference>
<evidence type="ECO:0000256" key="1">
    <source>
        <dbReference type="ARBA" id="ARBA00012167"/>
    </source>
</evidence>
<dbReference type="NCBIfam" id="TIGR02666">
    <property type="entry name" value="moaA"/>
    <property type="match status" value="1"/>
</dbReference>
<feature type="domain" description="Radical SAM core" evidence="13">
    <location>
        <begin position="11"/>
        <end position="235"/>
    </location>
</feature>
<evidence type="ECO:0000256" key="4">
    <source>
        <dbReference type="ARBA" id="ARBA00022723"/>
    </source>
</evidence>
<keyword evidence="15" id="KW-1185">Reference proteome</keyword>
<dbReference type="InterPro" id="IPR050105">
    <property type="entry name" value="MoCo_biosynth_MoaA/MoaC"/>
</dbReference>
<accession>A0ABV3TT13</accession>
<gene>
    <name evidence="12 14" type="primary">moaA</name>
    <name evidence="14" type="ORF">AB4875_02250</name>
</gene>
<comment type="catalytic activity">
    <reaction evidence="11 12">
        <text>GTP + AH2 + S-adenosyl-L-methionine = (8S)-3',8-cyclo-7,8-dihydroguanosine 5'-triphosphate + 5'-deoxyadenosine + L-methionine + A + H(+)</text>
        <dbReference type="Rhea" id="RHEA:49576"/>
        <dbReference type="ChEBI" id="CHEBI:13193"/>
        <dbReference type="ChEBI" id="CHEBI:15378"/>
        <dbReference type="ChEBI" id="CHEBI:17319"/>
        <dbReference type="ChEBI" id="CHEBI:17499"/>
        <dbReference type="ChEBI" id="CHEBI:37565"/>
        <dbReference type="ChEBI" id="CHEBI:57844"/>
        <dbReference type="ChEBI" id="CHEBI:59789"/>
        <dbReference type="ChEBI" id="CHEBI:131766"/>
        <dbReference type="EC" id="4.1.99.22"/>
    </reaction>
</comment>
<dbReference type="PANTHER" id="PTHR22960:SF0">
    <property type="entry name" value="MOLYBDENUM COFACTOR BIOSYNTHESIS PROTEIN 1"/>
    <property type="match status" value="1"/>
</dbReference>
<evidence type="ECO:0000256" key="12">
    <source>
        <dbReference type="HAMAP-Rule" id="MF_01225"/>
    </source>
</evidence>
<feature type="binding site" evidence="12">
    <location>
        <position position="161"/>
    </location>
    <ligand>
        <name>GTP</name>
        <dbReference type="ChEBI" id="CHEBI:37565"/>
    </ligand>
</feature>
<evidence type="ECO:0000256" key="2">
    <source>
        <dbReference type="ARBA" id="ARBA00022485"/>
    </source>
</evidence>
<feature type="binding site" evidence="12">
    <location>
        <position position="262"/>
    </location>
    <ligand>
        <name>[4Fe-4S] cluster</name>
        <dbReference type="ChEBI" id="CHEBI:49883"/>
        <label>2</label>
        <note>4Fe-4S-substrate</note>
    </ligand>
</feature>
<dbReference type="CDD" id="cd01335">
    <property type="entry name" value="Radical_SAM"/>
    <property type="match status" value="1"/>
</dbReference>
<evidence type="ECO:0000256" key="5">
    <source>
        <dbReference type="ARBA" id="ARBA00022741"/>
    </source>
</evidence>
<dbReference type="InterPro" id="IPR006638">
    <property type="entry name" value="Elp3/MiaA/NifB-like_rSAM"/>
</dbReference>
<dbReference type="InterPro" id="IPR013785">
    <property type="entry name" value="Aldolase_TIM"/>
</dbReference>
<dbReference type="PANTHER" id="PTHR22960">
    <property type="entry name" value="MOLYBDOPTERIN COFACTOR SYNTHESIS PROTEIN A"/>
    <property type="match status" value="1"/>
</dbReference>
<evidence type="ECO:0000256" key="6">
    <source>
        <dbReference type="ARBA" id="ARBA00023004"/>
    </source>
</evidence>
<feature type="binding site" evidence="12">
    <location>
        <position position="195"/>
    </location>
    <ligand>
        <name>S-adenosyl-L-methionine</name>
        <dbReference type="ChEBI" id="CHEBI:59789"/>
    </ligand>
</feature>
<evidence type="ECO:0000256" key="3">
    <source>
        <dbReference type="ARBA" id="ARBA00022691"/>
    </source>
</evidence>
<proteinExistence type="inferred from homology"/>
<protein>
    <recommendedName>
        <fullName evidence="1 12">GTP 3',8-cyclase</fullName>
        <ecNumber evidence="1 12">4.1.99.22</ecNumber>
    </recommendedName>
    <alternativeName>
        <fullName evidence="12">Molybdenum cofactor biosynthesis protein A</fullName>
    </alternativeName>
</protein>
<comment type="similarity">
    <text evidence="12">Belongs to the radical SAM superfamily. MoaA family.</text>
</comment>
<evidence type="ECO:0000256" key="9">
    <source>
        <dbReference type="ARBA" id="ARBA00023150"/>
    </source>
</evidence>
<dbReference type="SFLD" id="SFLDG01386">
    <property type="entry name" value="main_SPASM_domain-containing"/>
    <property type="match status" value="1"/>
</dbReference>